<dbReference type="PANTHER" id="PTHR30246:SF1">
    <property type="entry name" value="2-DEHYDRO-3-DEOXY-6-PHOSPHOGALACTONATE ALDOLASE-RELATED"/>
    <property type="match status" value="1"/>
</dbReference>
<evidence type="ECO:0000256" key="1">
    <source>
        <dbReference type="ARBA" id="ARBA00004761"/>
    </source>
</evidence>
<dbReference type="Pfam" id="PF01081">
    <property type="entry name" value="Aldolase"/>
    <property type="match status" value="1"/>
</dbReference>
<name>A0A1I5JTE0_9HYPH</name>
<dbReference type="EMBL" id="FOVR01000012">
    <property type="protein sequence ID" value="SFO76092.1"/>
    <property type="molecule type" value="Genomic_DNA"/>
</dbReference>
<dbReference type="CDD" id="cd00452">
    <property type="entry name" value="KDPG_aldolase"/>
    <property type="match status" value="1"/>
</dbReference>
<gene>
    <name evidence="6" type="ORF">SAMN04488056_11291</name>
</gene>
<comment type="similarity">
    <text evidence="2">Belongs to the KHG/KDPG aldolase family.</text>
</comment>
<sequence length="211" mass="22696">MDEQTLISKLKAGPVIPVINPASVKACLDATDALVAGGAIAIEITLRSEIAPKALEECRKAYPDIVIGAGSVMDVERYDQAEALGADFTIAPGRCFDVEKRAKGRSVVHVPGIVTPSEIIQARLDGFHLLKFYPSEAMGGAKTLKDFGHIFPDIMVMPSGGISYERLPGYASIPIVLSVGGSWMYAQNGNYREASDMSDKMRKSLYAMLKS</sequence>
<dbReference type="GO" id="GO:0016829">
    <property type="term" value="F:lyase activity"/>
    <property type="evidence" value="ECO:0007669"/>
    <property type="project" value="UniProtKB-KW"/>
</dbReference>
<keyword evidence="7" id="KW-1185">Reference proteome</keyword>
<evidence type="ECO:0000256" key="2">
    <source>
        <dbReference type="ARBA" id="ARBA00006906"/>
    </source>
</evidence>
<dbReference type="NCBIfam" id="TIGR01182">
    <property type="entry name" value="eda"/>
    <property type="match status" value="1"/>
</dbReference>
<dbReference type="SUPFAM" id="SSF51569">
    <property type="entry name" value="Aldolase"/>
    <property type="match status" value="1"/>
</dbReference>
<dbReference type="STRING" id="655353.SAMN04488056_11291"/>
<reference evidence="6 7" key="1">
    <citation type="submission" date="2016-10" db="EMBL/GenBank/DDBJ databases">
        <authorList>
            <person name="de Groot N.N."/>
        </authorList>
    </citation>
    <scope>NUCLEOTIDE SEQUENCE [LARGE SCALE GENOMIC DNA]</scope>
    <source>
        <strain evidence="6 7">CGMCC 1.9157</strain>
    </source>
</reference>
<dbReference type="Proteomes" id="UP000199236">
    <property type="component" value="Unassembled WGS sequence"/>
</dbReference>
<evidence type="ECO:0000313" key="7">
    <source>
        <dbReference type="Proteomes" id="UP000199236"/>
    </source>
</evidence>
<dbReference type="Gene3D" id="3.20.20.70">
    <property type="entry name" value="Aldolase class I"/>
    <property type="match status" value="1"/>
</dbReference>
<evidence type="ECO:0000256" key="5">
    <source>
        <dbReference type="ARBA" id="ARBA00023277"/>
    </source>
</evidence>
<keyword evidence="4" id="KW-0456">Lyase</keyword>
<keyword evidence="5" id="KW-0119">Carbohydrate metabolism</keyword>
<dbReference type="AlphaFoldDB" id="A0A1I5JTE0"/>
<protein>
    <submittedName>
        <fullName evidence="6">2-dehydro-3-deoxyphosphogluconate aldolase / (4S)-4-hydroxy-2-oxoglutarate aldolase</fullName>
    </submittedName>
</protein>
<evidence type="ECO:0000256" key="3">
    <source>
        <dbReference type="ARBA" id="ARBA00011233"/>
    </source>
</evidence>
<organism evidence="6 7">
    <name type="scientific">Cohaesibacter marisflavi</name>
    <dbReference type="NCBI Taxonomy" id="655353"/>
    <lineage>
        <taxon>Bacteria</taxon>
        <taxon>Pseudomonadati</taxon>
        <taxon>Pseudomonadota</taxon>
        <taxon>Alphaproteobacteria</taxon>
        <taxon>Hyphomicrobiales</taxon>
        <taxon>Cohaesibacteraceae</taxon>
    </lineage>
</organism>
<dbReference type="OrthoDB" id="9805177at2"/>
<evidence type="ECO:0000256" key="4">
    <source>
        <dbReference type="ARBA" id="ARBA00023239"/>
    </source>
</evidence>
<dbReference type="InterPro" id="IPR000887">
    <property type="entry name" value="Aldlse_KDPG_KHG"/>
</dbReference>
<comment type="subunit">
    <text evidence="3">Homotrimer.</text>
</comment>
<dbReference type="PANTHER" id="PTHR30246">
    <property type="entry name" value="2-KETO-3-DEOXY-6-PHOSPHOGLUCONATE ALDOLASE"/>
    <property type="match status" value="1"/>
</dbReference>
<dbReference type="RefSeq" id="WP_090074777.1">
    <property type="nucleotide sequence ID" value="NZ_FOVR01000012.1"/>
</dbReference>
<comment type="pathway">
    <text evidence="1">Carbohydrate acid metabolism.</text>
</comment>
<dbReference type="InterPro" id="IPR013785">
    <property type="entry name" value="Aldolase_TIM"/>
</dbReference>
<accession>A0A1I5JTE0</accession>
<proteinExistence type="inferred from homology"/>
<evidence type="ECO:0000313" key="6">
    <source>
        <dbReference type="EMBL" id="SFO76092.1"/>
    </source>
</evidence>